<dbReference type="Proteomes" id="UP001153678">
    <property type="component" value="Unassembled WGS sequence"/>
</dbReference>
<accession>A0A9W4WT74</accession>
<evidence type="ECO:0000313" key="2">
    <source>
        <dbReference type="Proteomes" id="UP001153678"/>
    </source>
</evidence>
<evidence type="ECO:0000313" key="1">
    <source>
        <dbReference type="EMBL" id="CAI2176969.1"/>
    </source>
</evidence>
<proteinExistence type="predicted"/>
<organism evidence="1 2">
    <name type="scientific">Funneliformis geosporum</name>
    <dbReference type="NCBI Taxonomy" id="1117311"/>
    <lineage>
        <taxon>Eukaryota</taxon>
        <taxon>Fungi</taxon>
        <taxon>Fungi incertae sedis</taxon>
        <taxon>Mucoromycota</taxon>
        <taxon>Glomeromycotina</taxon>
        <taxon>Glomeromycetes</taxon>
        <taxon>Glomerales</taxon>
        <taxon>Glomeraceae</taxon>
        <taxon>Funneliformis</taxon>
    </lineage>
</organism>
<protein>
    <submittedName>
        <fullName evidence="1">18775_t:CDS:1</fullName>
    </submittedName>
</protein>
<name>A0A9W4WT74_9GLOM</name>
<dbReference type="AlphaFoldDB" id="A0A9W4WT74"/>
<sequence>MFIISLDFLGIETKQINFTNVNLTSSVDIRSSNIQNTVQKNSSNEIELENYFQEYNSNNSQKSYNDQENYDDQESYYDQKSYNDQEELNEYEVNGNENISFKFKNQYNGLQDIHLIMVRLDLIFQINDVYLVYETHDSHNVNINLMNTPFTSTSFKEGYTFSILDTIQCIINSPSIYLKLYFDLGVEALERTKLWYRRI</sequence>
<keyword evidence="2" id="KW-1185">Reference proteome</keyword>
<gene>
    <name evidence="1" type="ORF">FWILDA_LOCUS7850</name>
</gene>
<reference evidence="1" key="1">
    <citation type="submission" date="2022-08" db="EMBL/GenBank/DDBJ databases">
        <authorList>
            <person name="Kallberg Y."/>
            <person name="Tangrot J."/>
            <person name="Rosling A."/>
        </authorList>
    </citation>
    <scope>NUCLEOTIDE SEQUENCE</scope>
    <source>
        <strain evidence="1">Wild A</strain>
    </source>
</reference>
<comment type="caution">
    <text evidence="1">The sequence shown here is derived from an EMBL/GenBank/DDBJ whole genome shotgun (WGS) entry which is preliminary data.</text>
</comment>
<dbReference type="EMBL" id="CAMKVN010001588">
    <property type="protein sequence ID" value="CAI2176969.1"/>
    <property type="molecule type" value="Genomic_DNA"/>
</dbReference>
<dbReference type="OrthoDB" id="2427080at2759"/>